<keyword evidence="1" id="KW-0732">Signal</keyword>
<sequence length="256" mass="27287">MKLTIFGELRDPMPSRIRRVAVVMTALASLCATACATTWAFETDLSLGDPDAGGDVHVPDAPGVTDAGCNPDAQFTRRDVPGITRLGWPSVRSATLSPDERTIYFHGIPVDGGTEDIYVATRNSSVENFDDIRLVDGVNTAAKELAPSISADQLRIVFTRQTGDHHTAKLVGGSRLIIDAGFTPFDLGSVNSDAGDQNPFLTPMPGSSGSDRIGTVHRLISFGPSHPVEATSVPKPFRHPTRRLIDKILPCSAPTG</sequence>
<dbReference type="Proteomes" id="UP001374803">
    <property type="component" value="Chromosome"/>
</dbReference>
<reference evidence="2" key="1">
    <citation type="submission" date="2021-12" db="EMBL/GenBank/DDBJ databases">
        <title>Discovery of the Pendulisporaceae a myxobacterial family with distinct sporulation behavior and unique specialized metabolism.</title>
        <authorList>
            <person name="Garcia R."/>
            <person name="Popoff A."/>
            <person name="Bader C.D."/>
            <person name="Loehr J."/>
            <person name="Walesch S."/>
            <person name="Walt C."/>
            <person name="Boldt J."/>
            <person name="Bunk B."/>
            <person name="Haeckl F.J.F.P.J."/>
            <person name="Gunesch A.P."/>
            <person name="Birkelbach J."/>
            <person name="Nuebel U."/>
            <person name="Pietschmann T."/>
            <person name="Bach T."/>
            <person name="Mueller R."/>
        </authorList>
    </citation>
    <scope>NUCLEOTIDE SEQUENCE</scope>
    <source>
        <strain evidence="2">MSr11367</strain>
    </source>
</reference>
<keyword evidence="3" id="KW-1185">Reference proteome</keyword>
<feature type="signal peptide" evidence="1">
    <location>
        <begin position="1"/>
        <end position="34"/>
    </location>
</feature>
<gene>
    <name evidence="2" type="ORF">LVJ94_41315</name>
</gene>
<organism evidence="2 3">
    <name type="scientific">Pendulispora rubella</name>
    <dbReference type="NCBI Taxonomy" id="2741070"/>
    <lineage>
        <taxon>Bacteria</taxon>
        <taxon>Pseudomonadati</taxon>
        <taxon>Myxococcota</taxon>
        <taxon>Myxococcia</taxon>
        <taxon>Myxococcales</taxon>
        <taxon>Sorangiineae</taxon>
        <taxon>Pendulisporaceae</taxon>
        <taxon>Pendulispora</taxon>
    </lineage>
</organism>
<dbReference type="SUPFAM" id="SSF82171">
    <property type="entry name" value="DPP6 N-terminal domain-like"/>
    <property type="match status" value="1"/>
</dbReference>
<evidence type="ECO:0000313" key="3">
    <source>
        <dbReference type="Proteomes" id="UP001374803"/>
    </source>
</evidence>
<evidence type="ECO:0000313" key="2">
    <source>
        <dbReference type="EMBL" id="WXB03331.1"/>
    </source>
</evidence>
<proteinExistence type="predicted"/>
<feature type="chain" id="PRO_5045781577" evidence="1">
    <location>
        <begin position="35"/>
        <end position="256"/>
    </location>
</feature>
<accession>A0ABZ2L0I4</accession>
<evidence type="ECO:0000256" key="1">
    <source>
        <dbReference type="SAM" id="SignalP"/>
    </source>
</evidence>
<name>A0ABZ2L0I4_9BACT</name>
<protein>
    <submittedName>
        <fullName evidence="2">Uncharacterized protein</fullName>
    </submittedName>
</protein>
<dbReference type="RefSeq" id="WP_394832961.1">
    <property type="nucleotide sequence ID" value="NZ_CP089929.1"/>
</dbReference>
<dbReference type="EMBL" id="CP089983">
    <property type="protein sequence ID" value="WXB03331.1"/>
    <property type="molecule type" value="Genomic_DNA"/>
</dbReference>